<dbReference type="VEuPathDB" id="TrichDB:TVAGG3_0106380"/>
<dbReference type="InterPro" id="IPR017930">
    <property type="entry name" value="Myb_dom"/>
</dbReference>
<dbReference type="SMR" id="A2FWW9"/>
<organism evidence="3 4">
    <name type="scientific">Trichomonas vaginalis (strain ATCC PRA-98 / G3)</name>
    <dbReference type="NCBI Taxonomy" id="412133"/>
    <lineage>
        <taxon>Eukaryota</taxon>
        <taxon>Metamonada</taxon>
        <taxon>Parabasalia</taxon>
        <taxon>Trichomonadida</taxon>
        <taxon>Trichomonadidae</taxon>
        <taxon>Trichomonas</taxon>
    </lineage>
</organism>
<dbReference type="Proteomes" id="UP000001542">
    <property type="component" value="Unassembled WGS sequence"/>
</dbReference>
<dbReference type="InterPro" id="IPR009057">
    <property type="entry name" value="Homeodomain-like_sf"/>
</dbReference>
<keyword evidence="4" id="KW-1185">Reference proteome</keyword>
<dbReference type="KEGG" id="tva:4748285"/>
<feature type="domain" description="HTH myb-type" evidence="2">
    <location>
        <begin position="15"/>
        <end position="65"/>
    </location>
</feature>
<dbReference type="GO" id="GO:0006355">
    <property type="term" value="P:regulation of DNA-templated transcription"/>
    <property type="evidence" value="ECO:0000318"/>
    <property type="project" value="GO_Central"/>
</dbReference>
<protein>
    <submittedName>
        <fullName evidence="3">Myb-like DNA-binding domain containing protein</fullName>
    </submittedName>
</protein>
<dbReference type="GO" id="GO:0000981">
    <property type="term" value="F:DNA-binding transcription factor activity, RNA polymerase II-specific"/>
    <property type="evidence" value="ECO:0000318"/>
    <property type="project" value="GO_Central"/>
</dbReference>
<feature type="domain" description="Myb-like" evidence="1">
    <location>
        <begin position="62"/>
        <end position="112"/>
    </location>
</feature>
<dbReference type="InterPro" id="IPR001005">
    <property type="entry name" value="SANT/Myb"/>
</dbReference>
<dbReference type="SMART" id="SM00717">
    <property type="entry name" value="SANT"/>
    <property type="match status" value="2"/>
</dbReference>
<dbReference type="PROSITE" id="PS51294">
    <property type="entry name" value="HTH_MYB"/>
    <property type="match status" value="2"/>
</dbReference>
<sequence>MISDDMCSSPKCHPKCKFTKEDDMRLCSIISQCSELNWKLISEKMGDRNPRQCKERWENYLNPNINRSPFSVAEDILLLEKYQEFGAKWVVISKYFNNRSDISIKSRYMVLKRRGVTLEFLRTHNVSFLATGTSKKAKLSPQSSPIYVQTPPITNYEMAYQQQINTAPSPAPMEYPSATVFEDNSNSKVDDLIDWSVASDIFESFELAF</sequence>
<dbReference type="GO" id="GO:0000978">
    <property type="term" value="F:RNA polymerase II cis-regulatory region sequence-specific DNA binding"/>
    <property type="evidence" value="ECO:0000318"/>
    <property type="project" value="GO_Central"/>
</dbReference>
<dbReference type="PANTHER" id="PTHR45614:SF253">
    <property type="entry name" value="CHROMOSOME UNDETERMINED SCAFFOLD_38, WHOLE GENOME SHOTGUN SEQUENCE"/>
    <property type="match status" value="1"/>
</dbReference>
<dbReference type="Pfam" id="PF13921">
    <property type="entry name" value="Myb_DNA-bind_6"/>
    <property type="match status" value="1"/>
</dbReference>
<dbReference type="Gene3D" id="1.10.10.60">
    <property type="entry name" value="Homeodomain-like"/>
    <property type="match status" value="2"/>
</dbReference>
<keyword evidence="3" id="KW-0238">DNA-binding</keyword>
<dbReference type="PROSITE" id="PS50090">
    <property type="entry name" value="MYB_LIKE"/>
    <property type="match status" value="2"/>
</dbReference>
<dbReference type="EMBL" id="DS114095">
    <property type="protein sequence ID" value="EAX90598.1"/>
    <property type="molecule type" value="Genomic_DNA"/>
</dbReference>
<reference evidence="3" key="1">
    <citation type="submission" date="2006-10" db="EMBL/GenBank/DDBJ databases">
        <authorList>
            <person name="Amadeo P."/>
            <person name="Zhao Q."/>
            <person name="Wortman J."/>
            <person name="Fraser-Liggett C."/>
            <person name="Carlton J."/>
        </authorList>
    </citation>
    <scope>NUCLEOTIDE SEQUENCE</scope>
    <source>
        <strain evidence="3">G3</strain>
    </source>
</reference>
<dbReference type="RefSeq" id="XP_001303528.1">
    <property type="nucleotide sequence ID" value="XM_001303527.1"/>
</dbReference>
<evidence type="ECO:0000259" key="1">
    <source>
        <dbReference type="PROSITE" id="PS50090"/>
    </source>
</evidence>
<feature type="domain" description="Myb-like" evidence="1">
    <location>
        <begin position="15"/>
        <end position="61"/>
    </location>
</feature>
<gene>
    <name evidence="3" type="ORF">TVAG_415750</name>
</gene>
<evidence type="ECO:0000313" key="3">
    <source>
        <dbReference type="EMBL" id="EAX90598.1"/>
    </source>
</evidence>
<dbReference type="OrthoDB" id="2143914at2759"/>
<dbReference type="InParanoid" id="A2FWW9"/>
<proteinExistence type="predicted"/>
<accession>A2FWW9</accession>
<dbReference type="SUPFAM" id="SSF46689">
    <property type="entry name" value="Homeodomain-like"/>
    <property type="match status" value="1"/>
</dbReference>
<evidence type="ECO:0000313" key="4">
    <source>
        <dbReference type="Proteomes" id="UP000001542"/>
    </source>
</evidence>
<dbReference type="VEuPathDB" id="TrichDB:TVAG_415750"/>
<evidence type="ECO:0000259" key="2">
    <source>
        <dbReference type="PROSITE" id="PS51294"/>
    </source>
</evidence>
<dbReference type="PANTHER" id="PTHR45614">
    <property type="entry name" value="MYB PROTEIN-RELATED"/>
    <property type="match status" value="1"/>
</dbReference>
<dbReference type="InterPro" id="IPR050560">
    <property type="entry name" value="MYB_TF"/>
</dbReference>
<dbReference type="CDD" id="cd00167">
    <property type="entry name" value="SANT"/>
    <property type="match status" value="2"/>
</dbReference>
<dbReference type="GO" id="GO:0005634">
    <property type="term" value="C:nucleus"/>
    <property type="evidence" value="ECO:0000318"/>
    <property type="project" value="GO_Central"/>
</dbReference>
<dbReference type="AlphaFoldDB" id="A2FWW9"/>
<reference evidence="3" key="2">
    <citation type="journal article" date="2007" name="Science">
        <title>Draft genome sequence of the sexually transmitted pathogen Trichomonas vaginalis.</title>
        <authorList>
            <person name="Carlton J.M."/>
            <person name="Hirt R.P."/>
            <person name="Silva J.C."/>
            <person name="Delcher A.L."/>
            <person name="Schatz M."/>
            <person name="Zhao Q."/>
            <person name="Wortman J.R."/>
            <person name="Bidwell S.L."/>
            <person name="Alsmark U.C.M."/>
            <person name="Besteiro S."/>
            <person name="Sicheritz-Ponten T."/>
            <person name="Noel C.J."/>
            <person name="Dacks J.B."/>
            <person name="Foster P.G."/>
            <person name="Simillion C."/>
            <person name="Van de Peer Y."/>
            <person name="Miranda-Saavedra D."/>
            <person name="Barton G.J."/>
            <person name="Westrop G.D."/>
            <person name="Mueller S."/>
            <person name="Dessi D."/>
            <person name="Fiori P.L."/>
            <person name="Ren Q."/>
            <person name="Paulsen I."/>
            <person name="Zhang H."/>
            <person name="Bastida-Corcuera F.D."/>
            <person name="Simoes-Barbosa A."/>
            <person name="Brown M.T."/>
            <person name="Hayes R.D."/>
            <person name="Mukherjee M."/>
            <person name="Okumura C.Y."/>
            <person name="Schneider R."/>
            <person name="Smith A.J."/>
            <person name="Vanacova S."/>
            <person name="Villalvazo M."/>
            <person name="Haas B.J."/>
            <person name="Pertea M."/>
            <person name="Feldblyum T.V."/>
            <person name="Utterback T.R."/>
            <person name="Shu C.L."/>
            <person name="Osoegawa K."/>
            <person name="de Jong P.J."/>
            <person name="Hrdy I."/>
            <person name="Horvathova L."/>
            <person name="Zubacova Z."/>
            <person name="Dolezal P."/>
            <person name="Malik S.B."/>
            <person name="Logsdon J.M. Jr."/>
            <person name="Henze K."/>
            <person name="Gupta A."/>
            <person name="Wang C.C."/>
            <person name="Dunne R.L."/>
            <person name="Upcroft J.A."/>
            <person name="Upcroft P."/>
            <person name="White O."/>
            <person name="Salzberg S.L."/>
            <person name="Tang P."/>
            <person name="Chiu C.-H."/>
            <person name="Lee Y.-S."/>
            <person name="Embley T.M."/>
            <person name="Coombs G.H."/>
            <person name="Mottram J.C."/>
            <person name="Tachezy J."/>
            <person name="Fraser-Liggett C.M."/>
            <person name="Johnson P.J."/>
        </authorList>
    </citation>
    <scope>NUCLEOTIDE SEQUENCE [LARGE SCALE GENOMIC DNA]</scope>
    <source>
        <strain evidence="3">G3</strain>
    </source>
</reference>
<name>A2FWW9_TRIV3</name>
<feature type="domain" description="HTH myb-type" evidence="2">
    <location>
        <begin position="66"/>
        <end position="116"/>
    </location>
</feature>
<dbReference type="eggNOG" id="KOG0048">
    <property type="taxonomic scope" value="Eukaryota"/>
</dbReference>
<dbReference type="STRING" id="5722.A2FWW9"/>